<dbReference type="Proteomes" id="UP001626550">
    <property type="component" value="Unassembled WGS sequence"/>
</dbReference>
<feature type="region of interest" description="Disordered" evidence="1">
    <location>
        <begin position="167"/>
        <end position="262"/>
    </location>
</feature>
<sequence>MAGSNGTAKIASMSMRTNDIPLPIASSEQIPLPPDPVKFNLKGSLCKFASLDMKRPKSNLSVGLLLPKTHVMESDNKPGLFLPSDQDKAELNKNNPVLSSVFEIAEKIPPSATAIVTDSQPINSSTYTKILRPDQALLTPSLQHLNPQKLRSAQMIAMPLITRPVASVTKTSEKSKPRSSTSSSSSRSRSSSRRRHRKRRSRITDRGSRSSRYSRRSRSPKRRRSRRSRSPVKSDRKTNRARRSRSRHKRSHSRKRSRSRHSKYVCLNTFLSISERLPGKASTLRKASSRKLPLVNRPLLPASAPPPSMAKHPLPYDENRCIFSV</sequence>
<comment type="caution">
    <text evidence="2">The sequence shown here is derived from an EMBL/GenBank/DDBJ whole genome shotgun (WGS) entry which is preliminary data.</text>
</comment>
<proteinExistence type="predicted"/>
<dbReference type="EMBL" id="JBJKFK010000639">
    <property type="protein sequence ID" value="KAL3315915.1"/>
    <property type="molecule type" value="Genomic_DNA"/>
</dbReference>
<organism evidence="2 3">
    <name type="scientific">Cichlidogyrus casuarinus</name>
    <dbReference type="NCBI Taxonomy" id="1844966"/>
    <lineage>
        <taxon>Eukaryota</taxon>
        <taxon>Metazoa</taxon>
        <taxon>Spiralia</taxon>
        <taxon>Lophotrochozoa</taxon>
        <taxon>Platyhelminthes</taxon>
        <taxon>Monogenea</taxon>
        <taxon>Monopisthocotylea</taxon>
        <taxon>Dactylogyridea</taxon>
        <taxon>Ancyrocephalidae</taxon>
        <taxon>Cichlidogyrus</taxon>
    </lineage>
</organism>
<keyword evidence="3" id="KW-1185">Reference proteome</keyword>
<feature type="compositionally biased region" description="Low complexity" evidence="1">
    <location>
        <begin position="178"/>
        <end position="189"/>
    </location>
</feature>
<feature type="compositionally biased region" description="Basic residues" evidence="1">
    <location>
        <begin position="239"/>
        <end position="262"/>
    </location>
</feature>
<evidence type="ECO:0000313" key="3">
    <source>
        <dbReference type="Proteomes" id="UP001626550"/>
    </source>
</evidence>
<feature type="compositionally biased region" description="Basic residues" evidence="1">
    <location>
        <begin position="190"/>
        <end position="201"/>
    </location>
</feature>
<evidence type="ECO:0000256" key="1">
    <source>
        <dbReference type="SAM" id="MobiDB-lite"/>
    </source>
</evidence>
<dbReference type="AlphaFoldDB" id="A0ABD2Q8M7"/>
<accession>A0ABD2Q8M7</accession>
<reference evidence="2 3" key="1">
    <citation type="submission" date="2024-11" db="EMBL/GenBank/DDBJ databases">
        <title>Adaptive evolution of stress response genes in parasites aligns with host niche diversity.</title>
        <authorList>
            <person name="Hahn C."/>
            <person name="Resl P."/>
        </authorList>
    </citation>
    <scope>NUCLEOTIDE SEQUENCE [LARGE SCALE GENOMIC DNA]</scope>
    <source>
        <strain evidence="2">EGGRZ-B1_66</strain>
        <tissue evidence="2">Body</tissue>
    </source>
</reference>
<protein>
    <submittedName>
        <fullName evidence="2">Uncharacterized protein</fullName>
    </submittedName>
</protein>
<name>A0ABD2Q8M7_9PLAT</name>
<evidence type="ECO:0000313" key="2">
    <source>
        <dbReference type="EMBL" id="KAL3315915.1"/>
    </source>
</evidence>
<gene>
    <name evidence="2" type="ORF">Ciccas_005443</name>
</gene>
<feature type="compositionally biased region" description="Basic residues" evidence="1">
    <location>
        <begin position="212"/>
        <end position="230"/>
    </location>
</feature>